<feature type="transmembrane region" description="Helical" evidence="9">
    <location>
        <begin position="62"/>
        <end position="81"/>
    </location>
</feature>
<accession>A0ABX0HFX6</accession>
<evidence type="ECO:0000256" key="6">
    <source>
        <dbReference type="ARBA" id="ARBA00022989"/>
    </source>
</evidence>
<evidence type="ECO:0000256" key="9">
    <source>
        <dbReference type="RuleBase" id="RU369079"/>
    </source>
</evidence>
<dbReference type="PANTHER" id="PTHR35011">
    <property type="entry name" value="2,3-DIKETO-L-GULONATE TRAP TRANSPORTER SMALL PERMEASE PROTEIN YIAM"/>
    <property type="match status" value="1"/>
</dbReference>
<comment type="subcellular location">
    <subcellularLocation>
        <location evidence="1 9">Cell inner membrane</location>
        <topology evidence="1 9">Multi-pass membrane protein</topology>
    </subcellularLocation>
</comment>
<keyword evidence="3" id="KW-1003">Cell membrane</keyword>
<feature type="domain" description="Tripartite ATP-independent periplasmic transporters DctQ component" evidence="10">
    <location>
        <begin position="36"/>
        <end position="165"/>
    </location>
</feature>
<keyword evidence="5 9" id="KW-0812">Transmembrane</keyword>
<evidence type="ECO:0000313" key="11">
    <source>
        <dbReference type="EMBL" id="NHK26910.1"/>
    </source>
</evidence>
<keyword evidence="7 9" id="KW-0472">Membrane</keyword>
<reference evidence="11 12" key="1">
    <citation type="submission" date="2020-02" db="EMBL/GenBank/DDBJ databases">
        <title>Genome sequence of Parvularcula flava strain NH6-79.</title>
        <authorList>
            <person name="Abdul Karim M.H."/>
            <person name="Lam M.Q."/>
            <person name="Chen S.J."/>
            <person name="Yahya A."/>
            <person name="Shahir S."/>
            <person name="Shamsir M.S."/>
            <person name="Chong C.S."/>
        </authorList>
    </citation>
    <scope>NUCLEOTIDE SEQUENCE [LARGE SCALE GENOMIC DNA]</scope>
    <source>
        <strain evidence="11 12">NH6-79</strain>
    </source>
</reference>
<evidence type="ECO:0000256" key="2">
    <source>
        <dbReference type="ARBA" id="ARBA00022448"/>
    </source>
</evidence>
<comment type="subunit">
    <text evidence="9">The complex comprises the extracytoplasmic solute receptor protein and the two transmembrane proteins.</text>
</comment>
<proteinExistence type="inferred from homology"/>
<gene>
    <name evidence="11" type="ORF">FF098_003180</name>
</gene>
<evidence type="ECO:0000313" key="12">
    <source>
        <dbReference type="Proteomes" id="UP000818603"/>
    </source>
</evidence>
<evidence type="ECO:0000259" key="10">
    <source>
        <dbReference type="Pfam" id="PF04290"/>
    </source>
</evidence>
<evidence type="ECO:0000256" key="7">
    <source>
        <dbReference type="ARBA" id="ARBA00023136"/>
    </source>
</evidence>
<organism evidence="11 12">
    <name type="scientific">Aquisalinus luteolus</name>
    <dbReference type="NCBI Taxonomy" id="1566827"/>
    <lineage>
        <taxon>Bacteria</taxon>
        <taxon>Pseudomonadati</taxon>
        <taxon>Pseudomonadota</taxon>
        <taxon>Alphaproteobacteria</taxon>
        <taxon>Parvularculales</taxon>
        <taxon>Parvularculaceae</taxon>
        <taxon>Aquisalinus</taxon>
    </lineage>
</organism>
<dbReference type="Proteomes" id="UP000818603">
    <property type="component" value="Unassembled WGS sequence"/>
</dbReference>
<sequence>MTSCRWRKPVPDFLTQLSKLLSRVSLTLAAAGLCAMTLIITWQVFARYVLNASPSWTEQASLLLMIWFIFLATAVGIRENFHIRITAMVDPLGSKARRTMEIITHVIVGLIGIGMILWGVQLTGYTWPHNIPTLGMSRGFAYIPVIVSGLMIAFFALEHIFAAIKGQEVEPLWN</sequence>
<keyword evidence="6 9" id="KW-1133">Transmembrane helix</keyword>
<dbReference type="Pfam" id="PF04290">
    <property type="entry name" value="DctQ"/>
    <property type="match status" value="1"/>
</dbReference>
<feature type="transmembrane region" description="Helical" evidence="9">
    <location>
        <begin position="20"/>
        <end position="42"/>
    </location>
</feature>
<dbReference type="EMBL" id="VCJR02000001">
    <property type="protein sequence ID" value="NHK26910.1"/>
    <property type="molecule type" value="Genomic_DNA"/>
</dbReference>
<feature type="transmembrane region" description="Helical" evidence="9">
    <location>
        <begin position="140"/>
        <end position="157"/>
    </location>
</feature>
<keyword evidence="4 9" id="KW-0997">Cell inner membrane</keyword>
<evidence type="ECO:0000256" key="5">
    <source>
        <dbReference type="ARBA" id="ARBA00022692"/>
    </source>
</evidence>
<dbReference type="PANTHER" id="PTHR35011:SF11">
    <property type="entry name" value="TRAP TRANSPORTER SMALL PERMEASE PROTEIN"/>
    <property type="match status" value="1"/>
</dbReference>
<keyword evidence="2 9" id="KW-0813">Transport</keyword>
<evidence type="ECO:0000256" key="3">
    <source>
        <dbReference type="ARBA" id="ARBA00022475"/>
    </source>
</evidence>
<evidence type="ECO:0000256" key="8">
    <source>
        <dbReference type="ARBA" id="ARBA00038436"/>
    </source>
</evidence>
<protein>
    <recommendedName>
        <fullName evidence="9">TRAP transporter small permease protein</fullName>
    </recommendedName>
</protein>
<evidence type="ECO:0000256" key="4">
    <source>
        <dbReference type="ARBA" id="ARBA00022519"/>
    </source>
</evidence>
<comment type="similarity">
    <text evidence="8 9">Belongs to the TRAP transporter small permease family.</text>
</comment>
<keyword evidence="12" id="KW-1185">Reference proteome</keyword>
<comment type="function">
    <text evidence="9">Part of the tripartite ATP-independent periplasmic (TRAP) transport system.</text>
</comment>
<dbReference type="InterPro" id="IPR055348">
    <property type="entry name" value="DctQ"/>
</dbReference>
<dbReference type="InterPro" id="IPR007387">
    <property type="entry name" value="TRAP_DctQ"/>
</dbReference>
<evidence type="ECO:0000256" key="1">
    <source>
        <dbReference type="ARBA" id="ARBA00004429"/>
    </source>
</evidence>
<name>A0ABX0HFX6_9PROT</name>
<comment type="caution">
    <text evidence="11">The sequence shown here is derived from an EMBL/GenBank/DDBJ whole genome shotgun (WGS) entry which is preliminary data.</text>
</comment>
<feature type="transmembrane region" description="Helical" evidence="9">
    <location>
        <begin position="102"/>
        <end position="120"/>
    </location>
</feature>